<evidence type="ECO:0000313" key="2">
    <source>
        <dbReference type="EMBL" id="AEV30331.1"/>
    </source>
</evidence>
<dbReference type="InterPro" id="IPR008928">
    <property type="entry name" value="6-hairpin_glycosidase_sf"/>
</dbReference>
<dbReference type="InterPro" id="IPR012341">
    <property type="entry name" value="6hp_glycosidase-like_sf"/>
</dbReference>
<dbReference type="Proteomes" id="UP000005632">
    <property type="component" value="Chromosome"/>
</dbReference>
<evidence type="ECO:0000313" key="3">
    <source>
        <dbReference type="Proteomes" id="UP000005632"/>
    </source>
</evidence>
<dbReference type="EMBL" id="CP003155">
    <property type="protein sequence ID" value="AEV30331.1"/>
    <property type="molecule type" value="Genomic_DNA"/>
</dbReference>
<dbReference type="STRING" id="158190.SpiGrapes_2570"/>
<dbReference type="RefSeq" id="WP_014271171.1">
    <property type="nucleotide sequence ID" value="NC_016633.1"/>
</dbReference>
<organism evidence="2 3">
    <name type="scientific">Sphaerochaeta pleomorpha (strain ATCC BAA-1885 / DSM 22778 / Grapes)</name>
    <dbReference type="NCBI Taxonomy" id="158190"/>
    <lineage>
        <taxon>Bacteria</taxon>
        <taxon>Pseudomonadati</taxon>
        <taxon>Spirochaetota</taxon>
        <taxon>Spirochaetia</taxon>
        <taxon>Spirochaetales</taxon>
        <taxon>Sphaerochaetaceae</taxon>
        <taxon>Sphaerochaeta</taxon>
    </lineage>
</organism>
<keyword evidence="2" id="KW-0378">Hydrolase</keyword>
<dbReference type="Gene3D" id="1.50.10.10">
    <property type="match status" value="1"/>
</dbReference>
<sequence>MKTLVSTNLSLLQQESLDLLLTYQSPSGAFVAGPQFSQYNYCWMRDSSYIAYSLLLYGQQEATHRFINWAMAVLLRNEEKILALPELLEQNPKLDNHRFLGARFTLAGEEDTSDWPNFQPDGYGTLLWLAAKYLEQKQETKLPQAWEKPVSLAIKYIETVWKLPSSDCWEEFHDKQHLSTLACLAGGLQSIFLYLKPSDKQRAIILAQAIRLFIEEQKNPLGFFPKFIGTSLVDASLIWLSTPYGVFNQDDPSMKKTIRLIEEQLLHQGGTQRYAEDTYYGGGLWIPLSGFLGWHYLRSGRVGEARKLLAWMVAQRTEQGSFPEQVTAFTNDPSMIDVWERRWGTIASPLLWSHAMFLILDFEIMQYNEKGEW</sequence>
<gene>
    <name evidence="2" type="ordered locus">SpiGrapes_2570</name>
</gene>
<dbReference type="PANTHER" id="PTHR31616">
    <property type="entry name" value="TREHALASE"/>
    <property type="match status" value="1"/>
</dbReference>
<dbReference type="eggNOG" id="COG3387">
    <property type="taxonomic scope" value="Bacteria"/>
</dbReference>
<dbReference type="PANTHER" id="PTHR31616:SF0">
    <property type="entry name" value="GLUCAN 1,4-ALPHA-GLUCOSIDASE"/>
    <property type="match status" value="1"/>
</dbReference>
<keyword evidence="3" id="KW-1185">Reference proteome</keyword>
<dbReference type="Pfam" id="PF00723">
    <property type="entry name" value="Glyco_hydro_15"/>
    <property type="match status" value="1"/>
</dbReference>
<dbReference type="SUPFAM" id="SSF48208">
    <property type="entry name" value="Six-hairpin glycosidases"/>
    <property type="match status" value="1"/>
</dbReference>
<reference evidence="2 3" key="1">
    <citation type="submission" date="2011-11" db="EMBL/GenBank/DDBJ databases">
        <title>Complete sequence of Spirochaeta sp. grapes.</title>
        <authorList>
            <consortium name="US DOE Joint Genome Institute"/>
            <person name="Lucas S."/>
            <person name="Han J."/>
            <person name="Lapidus A."/>
            <person name="Cheng J.-F."/>
            <person name="Goodwin L."/>
            <person name="Pitluck S."/>
            <person name="Peters L."/>
            <person name="Ovchinnikova G."/>
            <person name="Munk A.C."/>
            <person name="Detter J.C."/>
            <person name="Han C."/>
            <person name="Tapia R."/>
            <person name="Land M."/>
            <person name="Hauser L."/>
            <person name="Kyrpides N."/>
            <person name="Ivanova N."/>
            <person name="Pagani I."/>
            <person name="Ritalahtilisa K."/>
            <person name="Loeffler F."/>
            <person name="Woyke T."/>
        </authorList>
    </citation>
    <scope>NUCLEOTIDE SEQUENCE [LARGE SCALE GENOMIC DNA]</scope>
    <source>
        <strain evidence="3">ATCC BAA-1885 / DSM 22778 / Grapes</strain>
    </source>
</reference>
<evidence type="ECO:0000259" key="1">
    <source>
        <dbReference type="Pfam" id="PF00723"/>
    </source>
</evidence>
<proteinExistence type="predicted"/>
<dbReference type="InterPro" id="IPR011613">
    <property type="entry name" value="GH15-like"/>
</dbReference>
<name>G8QUM3_SPHPG</name>
<accession>G8QUM3</accession>
<protein>
    <submittedName>
        <fullName evidence="2">Glycosyl hydrolase, glucoamylase</fullName>
    </submittedName>
</protein>
<feature type="domain" description="GH15-like" evidence="1">
    <location>
        <begin position="9"/>
        <end position="283"/>
    </location>
</feature>
<dbReference type="GO" id="GO:0005975">
    <property type="term" value="P:carbohydrate metabolic process"/>
    <property type="evidence" value="ECO:0007669"/>
    <property type="project" value="InterPro"/>
</dbReference>
<dbReference type="GO" id="GO:0004553">
    <property type="term" value="F:hydrolase activity, hydrolyzing O-glycosyl compounds"/>
    <property type="evidence" value="ECO:0007669"/>
    <property type="project" value="TreeGrafter"/>
</dbReference>
<dbReference type="KEGG" id="sgp:SpiGrapes_2570"/>
<dbReference type="OrthoDB" id="3902805at2"/>
<dbReference type="HOGENOM" id="CLU_801178_0_0_12"/>
<dbReference type="AlphaFoldDB" id="G8QUM3"/>